<organism evidence="2 3">
    <name type="scientific">Phytohabitans suffuscus</name>
    <dbReference type="NCBI Taxonomy" id="624315"/>
    <lineage>
        <taxon>Bacteria</taxon>
        <taxon>Bacillati</taxon>
        <taxon>Actinomycetota</taxon>
        <taxon>Actinomycetes</taxon>
        <taxon>Micromonosporales</taxon>
        <taxon>Micromonosporaceae</taxon>
    </lineage>
</organism>
<feature type="compositionally biased region" description="Basic and acidic residues" evidence="1">
    <location>
        <begin position="86"/>
        <end position="101"/>
    </location>
</feature>
<feature type="compositionally biased region" description="Basic and acidic residues" evidence="1">
    <location>
        <begin position="11"/>
        <end position="31"/>
    </location>
</feature>
<name>A0A6F8YMR0_9ACTN</name>
<gene>
    <name evidence="2" type="ORF">Psuf_047150</name>
</gene>
<feature type="region of interest" description="Disordered" evidence="1">
    <location>
        <begin position="1"/>
        <end position="165"/>
    </location>
</feature>
<reference evidence="2 3" key="2">
    <citation type="submission" date="2020-03" db="EMBL/GenBank/DDBJ databases">
        <authorList>
            <person name="Ichikawa N."/>
            <person name="Kimura A."/>
            <person name="Kitahashi Y."/>
            <person name="Uohara A."/>
        </authorList>
    </citation>
    <scope>NUCLEOTIDE SEQUENCE [LARGE SCALE GENOMIC DNA]</scope>
    <source>
        <strain evidence="2 3">NBRC 105367</strain>
    </source>
</reference>
<evidence type="ECO:0000313" key="3">
    <source>
        <dbReference type="Proteomes" id="UP000503011"/>
    </source>
</evidence>
<evidence type="ECO:0000256" key="1">
    <source>
        <dbReference type="SAM" id="MobiDB-lite"/>
    </source>
</evidence>
<accession>A0A6F8YMR0</accession>
<feature type="compositionally biased region" description="Acidic residues" evidence="1">
    <location>
        <begin position="69"/>
        <end position="78"/>
    </location>
</feature>
<feature type="compositionally biased region" description="Basic and acidic residues" evidence="1">
    <location>
        <begin position="42"/>
        <end position="58"/>
    </location>
</feature>
<evidence type="ECO:0000313" key="2">
    <source>
        <dbReference type="EMBL" id="BCB87402.1"/>
    </source>
</evidence>
<feature type="compositionally biased region" description="Basic residues" evidence="1">
    <location>
        <begin position="125"/>
        <end position="135"/>
    </location>
</feature>
<dbReference type="AlphaFoldDB" id="A0A6F8YMR0"/>
<sequence>MADAGPAKLRRGGEAEASWKDDEPASTHDADWPESDNADQPTGDKADRRRSDKADRPGGGRASRRGTDEADQPGDDEAGVAARDGGSSRHDHGEGADEGRAKPRGSLPVPAFEPFGPPAKAGPGRLRRKKPRQARPPKDRPSTVVSGWCVTPDQRPSGVRVRVCP</sequence>
<dbReference type="EMBL" id="AP022871">
    <property type="protein sequence ID" value="BCB87402.1"/>
    <property type="molecule type" value="Genomic_DNA"/>
</dbReference>
<protein>
    <submittedName>
        <fullName evidence="2">Uncharacterized protein</fullName>
    </submittedName>
</protein>
<proteinExistence type="predicted"/>
<dbReference type="KEGG" id="psuu:Psuf_047150"/>
<reference evidence="2 3" key="1">
    <citation type="submission" date="2020-03" db="EMBL/GenBank/DDBJ databases">
        <title>Whole genome shotgun sequence of Phytohabitans suffuscus NBRC 105367.</title>
        <authorList>
            <person name="Komaki H."/>
            <person name="Tamura T."/>
        </authorList>
    </citation>
    <scope>NUCLEOTIDE SEQUENCE [LARGE SCALE GENOMIC DNA]</scope>
    <source>
        <strain evidence="2 3">NBRC 105367</strain>
    </source>
</reference>
<keyword evidence="3" id="KW-1185">Reference proteome</keyword>
<dbReference type="Proteomes" id="UP000503011">
    <property type="component" value="Chromosome"/>
</dbReference>